<dbReference type="RefSeq" id="XP_009836579.1">
    <property type="nucleotide sequence ID" value="XM_009838277.1"/>
</dbReference>
<evidence type="ECO:0000256" key="1">
    <source>
        <dbReference type="SAM" id="MobiDB-lite"/>
    </source>
</evidence>
<dbReference type="VEuPathDB" id="FungiDB:H257_11377"/>
<proteinExistence type="predicted"/>
<dbReference type="GeneID" id="20813373"/>
<feature type="compositionally biased region" description="Polar residues" evidence="1">
    <location>
        <begin position="83"/>
        <end position="92"/>
    </location>
</feature>
<sequence length="125" mass="13717">MTPSPPVTSNIAVPNDDAEDSLCYHHDLVSTCHIQDRDPTPHYDFIPSPTTTSKTAPLPPRPQTVTSPHPQQQRRKSRHYTRVTKTPCSPSEPQLRDLTPSLTSTSVMTATATAITVPPPAFRPP</sequence>
<organism evidence="2">
    <name type="scientific">Aphanomyces astaci</name>
    <name type="common">Crayfish plague agent</name>
    <dbReference type="NCBI Taxonomy" id="112090"/>
    <lineage>
        <taxon>Eukaryota</taxon>
        <taxon>Sar</taxon>
        <taxon>Stramenopiles</taxon>
        <taxon>Oomycota</taxon>
        <taxon>Saprolegniomycetes</taxon>
        <taxon>Saprolegniales</taxon>
        <taxon>Verrucalvaceae</taxon>
        <taxon>Aphanomyces</taxon>
    </lineage>
</organism>
<evidence type="ECO:0000313" key="2">
    <source>
        <dbReference type="EMBL" id="ETV74066.1"/>
    </source>
</evidence>
<feature type="region of interest" description="Disordered" evidence="1">
    <location>
        <begin position="34"/>
        <end position="99"/>
    </location>
</feature>
<dbReference type="AlphaFoldDB" id="W4G488"/>
<protein>
    <submittedName>
        <fullName evidence="2">Uncharacterized protein</fullName>
    </submittedName>
</protein>
<accession>W4G488</accession>
<reference evidence="2" key="1">
    <citation type="submission" date="2013-12" db="EMBL/GenBank/DDBJ databases">
        <title>The Genome Sequence of Aphanomyces astaci APO3.</title>
        <authorList>
            <consortium name="The Broad Institute Genomics Platform"/>
            <person name="Russ C."/>
            <person name="Tyler B."/>
            <person name="van West P."/>
            <person name="Dieguez-Uribeondo J."/>
            <person name="Young S.K."/>
            <person name="Zeng Q."/>
            <person name="Gargeya S."/>
            <person name="Fitzgerald M."/>
            <person name="Abouelleil A."/>
            <person name="Alvarado L."/>
            <person name="Chapman S.B."/>
            <person name="Gainer-Dewar J."/>
            <person name="Goldberg J."/>
            <person name="Griggs A."/>
            <person name="Gujja S."/>
            <person name="Hansen M."/>
            <person name="Howarth C."/>
            <person name="Imamovic A."/>
            <person name="Ireland A."/>
            <person name="Larimer J."/>
            <person name="McCowan C."/>
            <person name="Murphy C."/>
            <person name="Pearson M."/>
            <person name="Poon T.W."/>
            <person name="Priest M."/>
            <person name="Roberts A."/>
            <person name="Saif S."/>
            <person name="Shea T."/>
            <person name="Sykes S."/>
            <person name="Wortman J."/>
            <person name="Nusbaum C."/>
            <person name="Birren B."/>
        </authorList>
    </citation>
    <scope>NUCLEOTIDE SEQUENCE [LARGE SCALE GENOMIC DNA]</scope>
    <source>
        <strain evidence="2">APO3</strain>
    </source>
</reference>
<dbReference type="EMBL" id="KI913146">
    <property type="protein sequence ID" value="ETV74066.1"/>
    <property type="molecule type" value="Genomic_DNA"/>
</dbReference>
<feature type="compositionally biased region" description="Basic residues" evidence="1">
    <location>
        <begin position="72"/>
        <end position="82"/>
    </location>
</feature>
<name>W4G488_APHAT</name>
<gene>
    <name evidence="2" type="ORF">H257_11377</name>
</gene>